<sequence length="179" mass="19781">MGQGMVPCMACPRADSSISPADESNVGEETPSARSDATPRQENIGSHRDPGTAERNEVPSTRNDEDNAREPTPTTSSRASEQQPENQTTTASEETNTSHQPVVSSSSRAYKEEETPSGYEGGSEKEEERGRKRKRERRKKKKRVKRVKRDGPDPKRSENIPSDTSNTSDATRVSSDEFN</sequence>
<keyword evidence="3" id="KW-1185">Reference proteome</keyword>
<accession>A0A553HYZ5</accession>
<feature type="compositionally biased region" description="Polar residues" evidence="1">
    <location>
        <begin position="72"/>
        <end position="108"/>
    </location>
</feature>
<feature type="compositionally biased region" description="Basic and acidic residues" evidence="1">
    <location>
        <begin position="149"/>
        <end position="158"/>
    </location>
</feature>
<dbReference type="EMBL" id="VFLP01000031">
    <property type="protein sequence ID" value="TRX93153.1"/>
    <property type="molecule type" value="Genomic_DNA"/>
</dbReference>
<dbReference type="Proteomes" id="UP000319160">
    <property type="component" value="Unassembled WGS sequence"/>
</dbReference>
<proteinExistence type="predicted"/>
<feature type="compositionally biased region" description="Basic residues" evidence="1">
    <location>
        <begin position="131"/>
        <end position="148"/>
    </location>
</feature>
<comment type="caution">
    <text evidence="2">The sequence shown here is derived from an EMBL/GenBank/DDBJ whole genome shotgun (WGS) entry which is preliminary data.</text>
</comment>
<gene>
    <name evidence="2" type="ORF">FHL15_006021</name>
</gene>
<name>A0A553HYZ5_9PEZI</name>
<protein>
    <submittedName>
        <fullName evidence="2">Uncharacterized protein</fullName>
    </submittedName>
</protein>
<feature type="region of interest" description="Disordered" evidence="1">
    <location>
        <begin position="1"/>
        <end position="179"/>
    </location>
</feature>
<feature type="compositionally biased region" description="Polar residues" evidence="1">
    <location>
        <begin position="159"/>
        <end position="179"/>
    </location>
</feature>
<evidence type="ECO:0000256" key="1">
    <source>
        <dbReference type="SAM" id="MobiDB-lite"/>
    </source>
</evidence>
<dbReference type="AlphaFoldDB" id="A0A553HYZ5"/>
<organism evidence="2 3">
    <name type="scientific">Xylaria flabelliformis</name>
    <dbReference type="NCBI Taxonomy" id="2512241"/>
    <lineage>
        <taxon>Eukaryota</taxon>
        <taxon>Fungi</taxon>
        <taxon>Dikarya</taxon>
        <taxon>Ascomycota</taxon>
        <taxon>Pezizomycotina</taxon>
        <taxon>Sordariomycetes</taxon>
        <taxon>Xylariomycetidae</taxon>
        <taxon>Xylariales</taxon>
        <taxon>Xylariaceae</taxon>
        <taxon>Xylaria</taxon>
    </lineage>
</organism>
<evidence type="ECO:0000313" key="2">
    <source>
        <dbReference type="EMBL" id="TRX93153.1"/>
    </source>
</evidence>
<feature type="compositionally biased region" description="Polar residues" evidence="1">
    <location>
        <begin position="32"/>
        <end position="44"/>
    </location>
</feature>
<evidence type="ECO:0000313" key="3">
    <source>
        <dbReference type="Proteomes" id="UP000319160"/>
    </source>
</evidence>
<reference evidence="3" key="1">
    <citation type="submission" date="2019-06" db="EMBL/GenBank/DDBJ databases">
        <title>Draft genome sequence of the griseofulvin-producing fungus Xylaria cubensis strain G536.</title>
        <authorList>
            <person name="Mead M.E."/>
            <person name="Raja H.A."/>
            <person name="Steenwyk J.L."/>
            <person name="Knowles S.L."/>
            <person name="Oberlies N.H."/>
            <person name="Rokas A."/>
        </authorList>
    </citation>
    <scope>NUCLEOTIDE SEQUENCE [LARGE SCALE GENOMIC DNA]</scope>
    <source>
        <strain evidence="3">G536</strain>
    </source>
</reference>
<feature type="compositionally biased region" description="Basic and acidic residues" evidence="1">
    <location>
        <begin position="45"/>
        <end position="69"/>
    </location>
</feature>